<feature type="transmembrane region" description="Helical" evidence="8">
    <location>
        <begin position="300"/>
        <end position="319"/>
    </location>
</feature>
<feature type="transmembrane region" description="Helical" evidence="8">
    <location>
        <begin position="533"/>
        <end position="554"/>
    </location>
</feature>
<dbReference type="GO" id="GO:0005886">
    <property type="term" value="C:plasma membrane"/>
    <property type="evidence" value="ECO:0007669"/>
    <property type="project" value="UniProtKB-SubCell"/>
</dbReference>
<dbReference type="SUPFAM" id="SSF50182">
    <property type="entry name" value="Sm-like ribonucleoproteins"/>
    <property type="match status" value="1"/>
</dbReference>
<evidence type="ECO:0000256" key="4">
    <source>
        <dbReference type="ARBA" id="ARBA00022692"/>
    </source>
</evidence>
<dbReference type="Pfam" id="PF12607">
    <property type="entry name" value="DUF3772"/>
    <property type="match status" value="1"/>
</dbReference>
<dbReference type="Gene3D" id="1.10.287.1260">
    <property type="match status" value="1"/>
</dbReference>
<dbReference type="InterPro" id="IPR022249">
    <property type="entry name" value="DUF3772"/>
</dbReference>
<dbReference type="Gene3D" id="3.30.70.100">
    <property type="match status" value="1"/>
</dbReference>
<feature type="transmembrane region" description="Helical" evidence="8">
    <location>
        <begin position="450"/>
        <end position="470"/>
    </location>
</feature>
<evidence type="ECO:0000256" key="1">
    <source>
        <dbReference type="ARBA" id="ARBA00004651"/>
    </source>
</evidence>
<feature type="region of interest" description="Disordered" evidence="7">
    <location>
        <begin position="889"/>
        <end position="984"/>
    </location>
</feature>
<keyword evidence="5 8" id="KW-1133">Transmembrane helix</keyword>
<feature type="compositionally biased region" description="Low complexity" evidence="7">
    <location>
        <begin position="942"/>
        <end position="957"/>
    </location>
</feature>
<dbReference type="SUPFAM" id="SSF82861">
    <property type="entry name" value="Mechanosensitive channel protein MscS (YggB), transmembrane region"/>
    <property type="match status" value="1"/>
</dbReference>
<gene>
    <name evidence="12" type="ORF">SAMN05444336_102332</name>
</gene>
<feature type="transmembrane region" description="Helical" evidence="8">
    <location>
        <begin position="340"/>
        <end position="361"/>
    </location>
</feature>
<dbReference type="PROSITE" id="PS01246">
    <property type="entry name" value="UPF0003"/>
    <property type="match status" value="1"/>
</dbReference>
<comment type="similarity">
    <text evidence="2">Belongs to the MscS (TC 1.A.23) family.</text>
</comment>
<dbReference type="Pfam" id="PF21082">
    <property type="entry name" value="MS_channel_3rd"/>
    <property type="match status" value="1"/>
</dbReference>
<feature type="transmembrane region" description="Helical" evidence="8">
    <location>
        <begin position="692"/>
        <end position="721"/>
    </location>
</feature>
<evidence type="ECO:0000256" key="8">
    <source>
        <dbReference type="SAM" id="Phobius"/>
    </source>
</evidence>
<dbReference type="Gene3D" id="2.30.30.60">
    <property type="match status" value="1"/>
</dbReference>
<protein>
    <submittedName>
        <fullName evidence="12">Small-conductance mechanosensitive channel</fullName>
    </submittedName>
</protein>
<dbReference type="InterPro" id="IPR006685">
    <property type="entry name" value="MscS_channel_2nd"/>
</dbReference>
<feature type="domain" description="Mechanosensitive ion channel MscS" evidence="9">
    <location>
        <begin position="708"/>
        <end position="775"/>
    </location>
</feature>
<feature type="compositionally biased region" description="Low complexity" evidence="7">
    <location>
        <begin position="920"/>
        <end position="932"/>
    </location>
</feature>
<evidence type="ECO:0000259" key="9">
    <source>
        <dbReference type="Pfam" id="PF00924"/>
    </source>
</evidence>
<evidence type="ECO:0000313" key="12">
    <source>
        <dbReference type="EMBL" id="SDW78177.1"/>
    </source>
</evidence>
<dbReference type="InterPro" id="IPR006686">
    <property type="entry name" value="MscS_channel_CS"/>
</dbReference>
<feature type="transmembrane region" description="Helical" evidence="8">
    <location>
        <begin position="381"/>
        <end position="400"/>
    </location>
</feature>
<evidence type="ECO:0000256" key="6">
    <source>
        <dbReference type="ARBA" id="ARBA00023136"/>
    </source>
</evidence>
<comment type="subcellular location">
    <subcellularLocation>
        <location evidence="1">Cell membrane</location>
        <topology evidence="1">Multi-pass membrane protein</topology>
    </subcellularLocation>
</comment>
<dbReference type="InterPro" id="IPR052702">
    <property type="entry name" value="MscS-like_channel"/>
</dbReference>
<evidence type="ECO:0000313" key="13">
    <source>
        <dbReference type="Proteomes" id="UP000199118"/>
    </source>
</evidence>
<evidence type="ECO:0000256" key="3">
    <source>
        <dbReference type="ARBA" id="ARBA00022475"/>
    </source>
</evidence>
<feature type="transmembrane region" description="Helical" evidence="8">
    <location>
        <begin position="663"/>
        <end position="686"/>
    </location>
</feature>
<evidence type="ECO:0000256" key="5">
    <source>
        <dbReference type="ARBA" id="ARBA00022989"/>
    </source>
</evidence>
<dbReference type="Pfam" id="PF00924">
    <property type="entry name" value="MS_channel_2nd"/>
    <property type="match status" value="1"/>
</dbReference>
<feature type="transmembrane region" description="Helical" evidence="8">
    <location>
        <begin position="503"/>
        <end position="527"/>
    </location>
</feature>
<keyword evidence="6 8" id="KW-0472">Membrane</keyword>
<dbReference type="AlphaFoldDB" id="A0A1H2WCB3"/>
<dbReference type="RefSeq" id="WP_092680596.1">
    <property type="nucleotide sequence ID" value="NZ_FNMZ01000002.1"/>
</dbReference>
<evidence type="ECO:0000256" key="2">
    <source>
        <dbReference type="ARBA" id="ARBA00008017"/>
    </source>
</evidence>
<dbReference type="InterPro" id="IPR023408">
    <property type="entry name" value="MscS_beta-dom_sf"/>
</dbReference>
<keyword evidence="4 8" id="KW-0812">Transmembrane</keyword>
<keyword evidence="13" id="KW-1185">Reference proteome</keyword>
<feature type="domain" description="DUF3772" evidence="10">
    <location>
        <begin position="225"/>
        <end position="281"/>
    </location>
</feature>
<dbReference type="PANTHER" id="PTHR30347:SF1">
    <property type="entry name" value="MECHANOSENSITIVE CHANNEL MSCK"/>
    <property type="match status" value="1"/>
</dbReference>
<dbReference type="InterPro" id="IPR011014">
    <property type="entry name" value="MscS_channel_TM-2"/>
</dbReference>
<dbReference type="InterPro" id="IPR049278">
    <property type="entry name" value="MS_channel_C"/>
</dbReference>
<accession>A0A1H2WCB3</accession>
<dbReference type="EMBL" id="FNMZ01000002">
    <property type="protein sequence ID" value="SDW78177.1"/>
    <property type="molecule type" value="Genomic_DNA"/>
</dbReference>
<proteinExistence type="inferred from homology"/>
<dbReference type="GO" id="GO:0008381">
    <property type="term" value="F:mechanosensitive monoatomic ion channel activity"/>
    <property type="evidence" value="ECO:0007669"/>
    <property type="project" value="UniProtKB-ARBA"/>
</dbReference>
<dbReference type="SUPFAM" id="SSF82689">
    <property type="entry name" value="Mechanosensitive channel protein MscS (YggB), C-terminal domain"/>
    <property type="match status" value="1"/>
</dbReference>
<feature type="domain" description="Mechanosensitive ion channel MscS C-terminal" evidence="11">
    <location>
        <begin position="784"/>
        <end position="865"/>
    </location>
</feature>
<organism evidence="12 13">
    <name type="scientific">Albimonas donghaensis</name>
    <dbReference type="NCBI Taxonomy" id="356660"/>
    <lineage>
        <taxon>Bacteria</taxon>
        <taxon>Pseudomonadati</taxon>
        <taxon>Pseudomonadota</taxon>
        <taxon>Alphaproteobacteria</taxon>
        <taxon>Rhodobacterales</taxon>
        <taxon>Paracoccaceae</taxon>
        <taxon>Albimonas</taxon>
    </lineage>
</organism>
<dbReference type="OrthoDB" id="9799209at2"/>
<evidence type="ECO:0000256" key="7">
    <source>
        <dbReference type="SAM" id="MobiDB-lite"/>
    </source>
</evidence>
<name>A0A1H2WCB3_9RHOB</name>
<dbReference type="InterPro" id="IPR011066">
    <property type="entry name" value="MscS_channel_C_sf"/>
</dbReference>
<feature type="region of interest" description="Disordered" evidence="7">
    <location>
        <begin position="64"/>
        <end position="118"/>
    </location>
</feature>
<evidence type="ECO:0000259" key="11">
    <source>
        <dbReference type="Pfam" id="PF21082"/>
    </source>
</evidence>
<feature type="compositionally biased region" description="Acidic residues" evidence="7">
    <location>
        <begin position="891"/>
        <end position="919"/>
    </location>
</feature>
<reference evidence="12 13" key="1">
    <citation type="submission" date="2016-10" db="EMBL/GenBank/DDBJ databases">
        <authorList>
            <person name="de Groot N.N."/>
        </authorList>
    </citation>
    <scope>NUCLEOTIDE SEQUENCE [LARGE SCALE GENOMIC DNA]</scope>
    <source>
        <strain evidence="12 13">DSM 17890</strain>
    </source>
</reference>
<keyword evidence="3" id="KW-1003">Cell membrane</keyword>
<sequence length="984" mass="103202">MSLPAARTLRRFGARPLRRASSHVGPRAIASALLFLLAVVVATLGPAPGARAQTADVLGQALEAAAGGGGRSDERAEPPGRGPASSGGSGAQEATAAEIEAEASVAEDVATTSRPLSLEADAQEIDRRLRSWDEAGRQAEDVIARGVASGPAYEALRSELAGHRDAAAELARRALDALTPLRAQLDALTAPAAEEGEPQIMVSPGVARQRRGLQERIARLEEVHRRSEQALTRATSLIAEIDGLMRRRFLEQLATLGPTPLNPLTWRAAATEAVGVARRVVEQTSVAIDDAATLRDWLDGMPLTGGLIVCGLGLMFWLLRRLEGVLRARLERGVTRSSRAAYGAIATLVRLALPVSAALLLRLGLGDGTLIGATGRTLLNYALAGVMVMGTARGLAMAFYAPREPALRMSSLDDAAAANAARRAQGLGLALLLDLMLVRAGEEVGLSAEALAAFNLGVIALGATCLWLLARSVGPRPAPPPDPEAFDPLEEPHETVESLGRRIAWLGAFCLRLAAAGSLALALAGYYAAAQFLFRPLALSLGLICACVLLHSLLRNFVEAYMERHPAEASGLRLLPVVAGFLITLGALPLLAFLWGARKSDLSEVWRFVIEGVEMGGVHVSPAGFISFAVVFGVVFGATRLAQMVMATSVLPNTRLDAGGRSAVTASMGYLGFLLAAVTGIAAAGIDLSSLAIVFGALSVGIGFGLQTIFSNFVSGVILMLERPIKVGDWIFVGGDHGIVKRISVRATEIETFDKSSLILPNSQLIEGKVVNYTHSNSAGRLIVKVMVAHGTDLRAAHSILMEIARADHRVLRYPAPQALVSSFGESGVNLELRVILRDVLMIFDVQTDVYLEVYERFREAGIVIPLPQRVMRLAEPERLAEALRAMQEAGDGDPLDWPEAPPEGEDDGAEGTDGEDGADAPARPAVAATRPILKGRGRRQGPASASPAANEAPSGGVPSADQAGRAMPGGDGDGGGDGGGGDY</sequence>
<feature type="transmembrane region" description="Helical" evidence="8">
    <location>
        <begin position="574"/>
        <end position="597"/>
    </location>
</feature>
<feature type="compositionally biased region" description="Low complexity" evidence="7">
    <location>
        <begin position="91"/>
        <end position="112"/>
    </location>
</feature>
<dbReference type="Proteomes" id="UP000199118">
    <property type="component" value="Unassembled WGS sequence"/>
</dbReference>
<dbReference type="STRING" id="356660.SAMN05444336_102332"/>
<dbReference type="InterPro" id="IPR010920">
    <property type="entry name" value="LSM_dom_sf"/>
</dbReference>
<evidence type="ECO:0000259" key="10">
    <source>
        <dbReference type="Pfam" id="PF12607"/>
    </source>
</evidence>
<feature type="compositionally biased region" description="Gly residues" evidence="7">
    <location>
        <begin position="968"/>
        <end position="984"/>
    </location>
</feature>
<dbReference type="PANTHER" id="PTHR30347">
    <property type="entry name" value="POTASSIUM CHANNEL RELATED"/>
    <property type="match status" value="1"/>
</dbReference>
<feature type="transmembrane region" description="Helical" evidence="8">
    <location>
        <begin position="617"/>
        <end position="642"/>
    </location>
</feature>